<dbReference type="GO" id="GO:0008168">
    <property type="term" value="F:methyltransferase activity"/>
    <property type="evidence" value="ECO:0007669"/>
    <property type="project" value="UniProtKB-KW"/>
</dbReference>
<sequence>MLNFNIITKHPMQEMIAKELLNSPDAWEKIQTLTKGLDKTSTECVYRIISRVQSALLSQDGSFGNLSADESAKLEKICFEFYPNIFMLTPSRYYYDGYFLPIKHFEVGVFWDKHSMNTFDQTTLINIKDKDIIDVGGFIGDSALIFREFTKEKIHTFEATSKNFELMQKTLQMNESSQIIPNKLALGSAKGKMKINLAGSASSAMYSYNNGEYEEVDVITLDEYVRENNLKIGFIKVDIEGGEMDFLRGGLETIKTQRPAMLISIYHHPEQFFGIKPFIESLDLGYNFKIHKPVDNTISIETALYCEILN</sequence>
<dbReference type="NCBIfam" id="TIGR01444">
    <property type="entry name" value="fkbM_fam"/>
    <property type="match status" value="1"/>
</dbReference>
<feature type="domain" description="Methyltransferase FkbM" evidence="1">
    <location>
        <begin position="134"/>
        <end position="286"/>
    </location>
</feature>
<keyword evidence="3" id="KW-1185">Reference proteome</keyword>
<dbReference type="AlphaFoldDB" id="A0A7H9CKY4"/>
<dbReference type="PANTHER" id="PTHR34203:SF15">
    <property type="entry name" value="SLL1173 PROTEIN"/>
    <property type="match status" value="1"/>
</dbReference>
<dbReference type="KEGG" id="cinf:CINF_1373"/>
<keyword evidence="2" id="KW-0489">Methyltransferase</keyword>
<organism evidence="2 3">
    <name type="scientific">Candidatus Campylobacter infans</name>
    <dbReference type="NCBI Taxonomy" id="2561898"/>
    <lineage>
        <taxon>Bacteria</taxon>
        <taxon>Pseudomonadati</taxon>
        <taxon>Campylobacterota</taxon>
        <taxon>Epsilonproteobacteria</taxon>
        <taxon>Campylobacterales</taxon>
        <taxon>Campylobacteraceae</taxon>
        <taxon>Campylobacter</taxon>
    </lineage>
</organism>
<dbReference type="EMBL" id="CP049075">
    <property type="protein sequence ID" value="QLI05858.1"/>
    <property type="molecule type" value="Genomic_DNA"/>
</dbReference>
<evidence type="ECO:0000259" key="1">
    <source>
        <dbReference type="Pfam" id="PF05050"/>
    </source>
</evidence>
<dbReference type="PANTHER" id="PTHR34203">
    <property type="entry name" value="METHYLTRANSFERASE, FKBM FAMILY PROTEIN"/>
    <property type="match status" value="1"/>
</dbReference>
<dbReference type="SUPFAM" id="SSF53335">
    <property type="entry name" value="S-adenosyl-L-methionine-dependent methyltransferases"/>
    <property type="match status" value="1"/>
</dbReference>
<dbReference type="Proteomes" id="UP000509414">
    <property type="component" value="Chromosome"/>
</dbReference>
<dbReference type="GO" id="GO:0032259">
    <property type="term" value="P:methylation"/>
    <property type="evidence" value="ECO:0007669"/>
    <property type="project" value="UniProtKB-KW"/>
</dbReference>
<dbReference type="InterPro" id="IPR052514">
    <property type="entry name" value="SAM-dependent_MTase"/>
</dbReference>
<accession>A0A7H9CKY4</accession>
<reference evidence="2 3" key="1">
    <citation type="submission" date="2020-02" db="EMBL/GenBank/DDBJ databases">
        <title>Complete genome sequence of the novel Campylobacter species Candidatus Campylobacter infans.</title>
        <authorList>
            <person name="Duim B."/>
            <person name="Zomer A."/>
            <person name="van der Graaf L."/>
            <person name="Wagenaar J."/>
        </authorList>
    </citation>
    <scope>NUCLEOTIDE SEQUENCE [LARGE SCALE GENOMIC DNA]</scope>
    <source>
        <strain evidence="2 3">19S00001</strain>
    </source>
</reference>
<dbReference type="InterPro" id="IPR006342">
    <property type="entry name" value="FkbM_mtfrase"/>
</dbReference>
<dbReference type="RefSeq" id="WP_240156109.1">
    <property type="nucleotide sequence ID" value="NZ_CP049075.1"/>
</dbReference>
<keyword evidence="2" id="KW-0808">Transferase</keyword>
<evidence type="ECO:0000313" key="2">
    <source>
        <dbReference type="EMBL" id="QLI05858.1"/>
    </source>
</evidence>
<evidence type="ECO:0000313" key="3">
    <source>
        <dbReference type="Proteomes" id="UP000509414"/>
    </source>
</evidence>
<dbReference type="InterPro" id="IPR029063">
    <property type="entry name" value="SAM-dependent_MTases_sf"/>
</dbReference>
<protein>
    <submittedName>
        <fullName evidence="2">Methyltransferase</fullName>
    </submittedName>
</protein>
<gene>
    <name evidence="2" type="ORF">CINF_1373</name>
</gene>
<dbReference type="Gene3D" id="3.40.50.150">
    <property type="entry name" value="Vaccinia Virus protein VP39"/>
    <property type="match status" value="1"/>
</dbReference>
<dbReference type="Pfam" id="PF05050">
    <property type="entry name" value="Methyltransf_21"/>
    <property type="match status" value="1"/>
</dbReference>
<proteinExistence type="predicted"/>
<name>A0A7H9CKY4_9BACT</name>